<name>A0A1Z4EJL4_9MYCO</name>
<dbReference type="EMBL" id="AP018164">
    <property type="protein sequence ID" value="BAX93090.1"/>
    <property type="molecule type" value="Genomic_DNA"/>
</dbReference>
<proteinExistence type="predicted"/>
<dbReference type="AlphaFoldDB" id="A0A1Z4EJL4"/>
<dbReference type="KEGG" id="mshg:MSG_02949"/>
<dbReference type="Pfam" id="PF13490">
    <property type="entry name" value="zf-HC2"/>
    <property type="match status" value="1"/>
</dbReference>
<accession>A0A1Z4EJL4</accession>
<dbReference type="InterPro" id="IPR027383">
    <property type="entry name" value="Znf_put"/>
</dbReference>
<sequence length="90" mass="10168">MRNDPGMRCEVTRESLSARLDGERPDVLPQQIDAHLDSCRACRNWLIDAAVQTRRLASIPPGEGPDLVDKILASIHGDAPPRQRWMRVLR</sequence>
<dbReference type="Proteomes" id="UP000217736">
    <property type="component" value="Chromosome"/>
</dbReference>
<evidence type="ECO:0000313" key="1">
    <source>
        <dbReference type="EMBL" id="BAX93090.1"/>
    </source>
</evidence>
<keyword evidence="2" id="KW-1185">Reference proteome</keyword>
<organism evidence="1 2">
    <name type="scientific">Mycobacterium shigaense</name>
    <dbReference type="NCBI Taxonomy" id="722731"/>
    <lineage>
        <taxon>Bacteria</taxon>
        <taxon>Bacillati</taxon>
        <taxon>Actinomycetota</taxon>
        <taxon>Actinomycetes</taxon>
        <taxon>Mycobacteriales</taxon>
        <taxon>Mycobacteriaceae</taxon>
        <taxon>Mycobacterium</taxon>
        <taxon>Mycobacterium simiae complex</taxon>
    </lineage>
</organism>
<reference evidence="2" key="1">
    <citation type="submission" date="2017-06" db="EMBL/GenBank/DDBJ databases">
        <title>Complete Genome Sequence of Mycobacterium shigaense.</title>
        <authorList>
            <person name="Fukano H."/>
            <person name="Yoshida M."/>
            <person name="Kazumi Y."/>
            <person name="Ogura Y."/>
            <person name="Mitarai S."/>
            <person name="Hayashi T."/>
            <person name="Hoshino Y."/>
        </authorList>
    </citation>
    <scope>NUCLEOTIDE SEQUENCE [LARGE SCALE GENOMIC DNA]</scope>
    <source>
        <strain evidence="2">UN-152</strain>
    </source>
</reference>
<protein>
    <submittedName>
        <fullName evidence="1">Uncharacterized protein</fullName>
    </submittedName>
</protein>
<dbReference type="OrthoDB" id="5197868at2"/>
<evidence type="ECO:0000313" key="2">
    <source>
        <dbReference type="Proteomes" id="UP000217736"/>
    </source>
</evidence>
<gene>
    <name evidence="1" type="ORF">MSG_02949</name>
</gene>